<dbReference type="InterPro" id="IPR009187">
    <property type="entry name" value="Prok_Ku"/>
</dbReference>
<keyword evidence="6" id="KW-1185">Reference proteome</keyword>
<gene>
    <name evidence="2" type="primary">ku</name>
    <name evidence="5" type="ORF">FHW18_002651</name>
</gene>
<dbReference type="Proteomes" id="UP000542125">
    <property type="component" value="Unassembled WGS sequence"/>
</dbReference>
<comment type="function">
    <text evidence="2">With LigD forms a non-homologous end joining (NHEJ) DNA repair enzyme, which repairs dsDNA breaks with reduced fidelity. Binds linear dsDNA with 5'- and 3'- overhangs but not closed circular dsDNA nor ssDNA. Recruits and stimulates the ligase activity of LigD.</text>
</comment>
<feature type="domain" description="Ku" evidence="4">
    <location>
        <begin position="57"/>
        <end position="185"/>
    </location>
</feature>
<dbReference type="Pfam" id="PF02735">
    <property type="entry name" value="Ku"/>
    <property type="match status" value="1"/>
</dbReference>
<reference evidence="5 6" key="1">
    <citation type="submission" date="2020-07" db="EMBL/GenBank/DDBJ databases">
        <title>Genomic Encyclopedia of Type Strains, Phase IV (KMG-V): Genome sequencing to study the core and pangenomes of soil and plant-associated prokaryotes.</title>
        <authorList>
            <person name="Whitman W."/>
        </authorList>
    </citation>
    <scope>NUCLEOTIDE SEQUENCE [LARGE SCALE GENOMIC DNA]</scope>
    <source>
        <strain evidence="5 6">SAS40</strain>
    </source>
</reference>
<sequence length="356" mass="38457">MATSSRRVLWKGAISFGLVHIPIALHSATSEQGIDFDWLDKRTMDPVGYKRINKKTGKEIDRENIVKGVQYEDGQYVIVSQDEIEAAYPKTTQTIEIEAFVDAGEIPFVYFERPYYISPINKGAKVYALLREVLLKTNKVGIAKVVIQTKQHLAVLVPSEKALVLNLLRWGDEIRSLDDLDLPGAGVSNAGISPKEMKMGEQLVEDMSDSFKPDEFTDSFREQILKLVDEKVKAGDTETVGPIEEVEEEAAGAKIYDLTELLQRSLKKGKSAAGGKAAAVEDDADEDDSDDDGDEAPARKGASKSASKASGKTASKPADTKTAAKASGKPAASKTAGKTAAKKTAAKPAPAKRRSA</sequence>
<dbReference type="Gene3D" id="2.40.290.10">
    <property type="match status" value="1"/>
</dbReference>
<dbReference type="CDD" id="cd00789">
    <property type="entry name" value="KU_like"/>
    <property type="match status" value="1"/>
</dbReference>
<proteinExistence type="inferred from homology"/>
<evidence type="ECO:0000256" key="3">
    <source>
        <dbReference type="SAM" id="MobiDB-lite"/>
    </source>
</evidence>
<dbReference type="InterPro" id="IPR016194">
    <property type="entry name" value="SPOC-like_C_dom_sf"/>
</dbReference>
<dbReference type="EMBL" id="JACBYR010000001">
    <property type="protein sequence ID" value="NYE83380.1"/>
    <property type="molecule type" value="Genomic_DNA"/>
</dbReference>
<dbReference type="GO" id="GO:0006303">
    <property type="term" value="P:double-strand break repair via nonhomologous end joining"/>
    <property type="evidence" value="ECO:0007669"/>
    <property type="project" value="UniProtKB-UniRule"/>
</dbReference>
<evidence type="ECO:0000259" key="4">
    <source>
        <dbReference type="SMART" id="SM00559"/>
    </source>
</evidence>
<organism evidence="5 6">
    <name type="scientific">Pigmentiphaga litoralis</name>
    <dbReference type="NCBI Taxonomy" id="516702"/>
    <lineage>
        <taxon>Bacteria</taxon>
        <taxon>Pseudomonadati</taxon>
        <taxon>Pseudomonadota</taxon>
        <taxon>Betaproteobacteria</taxon>
        <taxon>Burkholderiales</taxon>
        <taxon>Alcaligenaceae</taxon>
        <taxon>Pigmentiphaga</taxon>
    </lineage>
</organism>
<dbReference type="GO" id="GO:0006310">
    <property type="term" value="P:DNA recombination"/>
    <property type="evidence" value="ECO:0007669"/>
    <property type="project" value="UniProtKB-KW"/>
</dbReference>
<dbReference type="HAMAP" id="MF_01875">
    <property type="entry name" value="Prokaryotic_Ku"/>
    <property type="match status" value="1"/>
</dbReference>
<feature type="compositionally biased region" description="Low complexity" evidence="3">
    <location>
        <begin position="299"/>
        <end position="339"/>
    </location>
</feature>
<comment type="similarity">
    <text evidence="2">Belongs to the prokaryotic Ku family.</text>
</comment>
<dbReference type="SUPFAM" id="SSF100939">
    <property type="entry name" value="SPOC domain-like"/>
    <property type="match status" value="1"/>
</dbReference>
<keyword evidence="1 2" id="KW-0238">DNA-binding</keyword>
<name>A0A7Y9IV06_9BURK</name>
<evidence type="ECO:0000256" key="2">
    <source>
        <dbReference type="HAMAP-Rule" id="MF_01875"/>
    </source>
</evidence>
<feature type="region of interest" description="Disordered" evidence="3">
    <location>
        <begin position="269"/>
        <end position="356"/>
    </location>
</feature>
<dbReference type="SMART" id="SM00559">
    <property type="entry name" value="Ku78"/>
    <property type="match status" value="1"/>
</dbReference>
<keyword evidence="2" id="KW-0233">DNA recombination</keyword>
<evidence type="ECO:0000256" key="1">
    <source>
        <dbReference type="ARBA" id="ARBA00023125"/>
    </source>
</evidence>
<dbReference type="AlphaFoldDB" id="A0A7Y9IV06"/>
<comment type="caution">
    <text evidence="5">The sequence shown here is derived from an EMBL/GenBank/DDBJ whole genome shotgun (WGS) entry which is preliminary data.</text>
</comment>
<dbReference type="PIRSF" id="PIRSF006493">
    <property type="entry name" value="Prok_Ku"/>
    <property type="match status" value="1"/>
</dbReference>
<keyword evidence="2" id="KW-0227">DNA damage</keyword>
<comment type="subunit">
    <text evidence="2">Homodimer. Interacts with LigD.</text>
</comment>
<feature type="compositionally biased region" description="Acidic residues" evidence="3">
    <location>
        <begin position="280"/>
        <end position="295"/>
    </location>
</feature>
<dbReference type="PANTHER" id="PTHR41251:SF1">
    <property type="entry name" value="NON-HOMOLOGOUS END JOINING PROTEIN KU"/>
    <property type="match status" value="1"/>
</dbReference>
<evidence type="ECO:0000313" key="6">
    <source>
        <dbReference type="Proteomes" id="UP000542125"/>
    </source>
</evidence>
<accession>A0A7Y9IV06</accession>
<dbReference type="NCBIfam" id="TIGR02772">
    <property type="entry name" value="Ku_bact"/>
    <property type="match status" value="1"/>
</dbReference>
<evidence type="ECO:0000313" key="5">
    <source>
        <dbReference type="EMBL" id="NYE83380.1"/>
    </source>
</evidence>
<protein>
    <recommendedName>
        <fullName evidence="2">Non-homologous end joining protein Ku</fullName>
    </recommendedName>
</protein>
<keyword evidence="2" id="KW-0234">DNA repair</keyword>
<dbReference type="InterPro" id="IPR006164">
    <property type="entry name" value="DNA_bd_Ku70/Ku80"/>
</dbReference>
<dbReference type="GO" id="GO:0003690">
    <property type="term" value="F:double-stranded DNA binding"/>
    <property type="evidence" value="ECO:0007669"/>
    <property type="project" value="UniProtKB-UniRule"/>
</dbReference>
<dbReference type="FunFam" id="2.40.290.10:FF:000004">
    <property type="entry name" value="Non-homologous end joining protein Ku"/>
    <property type="match status" value="1"/>
</dbReference>
<dbReference type="RefSeq" id="WP_179586983.1">
    <property type="nucleotide sequence ID" value="NZ_JACBYR010000001.1"/>
</dbReference>
<feature type="compositionally biased region" description="Basic residues" evidence="3">
    <location>
        <begin position="340"/>
        <end position="356"/>
    </location>
</feature>
<dbReference type="PANTHER" id="PTHR41251">
    <property type="entry name" value="NON-HOMOLOGOUS END JOINING PROTEIN KU"/>
    <property type="match status" value="1"/>
</dbReference>